<dbReference type="PANTHER" id="PTHR47784">
    <property type="entry name" value="STEROL UPTAKE CONTROL PROTEIN 2"/>
    <property type="match status" value="1"/>
</dbReference>
<dbReference type="EMBL" id="PXOA01000127">
    <property type="protein sequence ID" value="RFU80053.1"/>
    <property type="molecule type" value="Genomic_DNA"/>
</dbReference>
<evidence type="ECO:0000256" key="2">
    <source>
        <dbReference type="SAM" id="MobiDB-lite"/>
    </source>
</evidence>
<dbReference type="Pfam" id="PF00172">
    <property type="entry name" value="Zn_clus"/>
    <property type="match status" value="1"/>
</dbReference>
<organism evidence="4 5">
    <name type="scientific">Trichoderma arundinaceum</name>
    <dbReference type="NCBI Taxonomy" id="490622"/>
    <lineage>
        <taxon>Eukaryota</taxon>
        <taxon>Fungi</taxon>
        <taxon>Dikarya</taxon>
        <taxon>Ascomycota</taxon>
        <taxon>Pezizomycotina</taxon>
        <taxon>Sordariomycetes</taxon>
        <taxon>Hypocreomycetidae</taxon>
        <taxon>Hypocreales</taxon>
        <taxon>Hypocreaceae</taxon>
        <taxon>Trichoderma</taxon>
    </lineage>
</organism>
<proteinExistence type="predicted"/>
<dbReference type="Proteomes" id="UP000266272">
    <property type="component" value="Unassembled WGS sequence"/>
</dbReference>
<protein>
    <submittedName>
        <fullName evidence="4">C6 finger domain-containing</fullName>
    </submittedName>
</protein>
<dbReference type="AlphaFoldDB" id="A0A395NVN3"/>
<feature type="region of interest" description="Disordered" evidence="2">
    <location>
        <begin position="73"/>
        <end position="98"/>
    </location>
</feature>
<evidence type="ECO:0000313" key="5">
    <source>
        <dbReference type="Proteomes" id="UP000266272"/>
    </source>
</evidence>
<accession>A0A395NVN3</accession>
<dbReference type="PANTHER" id="PTHR47784:SF5">
    <property type="entry name" value="STEROL UPTAKE CONTROL PROTEIN 2"/>
    <property type="match status" value="1"/>
</dbReference>
<dbReference type="GO" id="GO:0008270">
    <property type="term" value="F:zinc ion binding"/>
    <property type="evidence" value="ECO:0007669"/>
    <property type="project" value="InterPro"/>
</dbReference>
<gene>
    <name evidence="4" type="ORF">TARUN_2171</name>
</gene>
<keyword evidence="5" id="KW-1185">Reference proteome</keyword>
<dbReference type="InterPro" id="IPR053157">
    <property type="entry name" value="Sterol_Uptake_Regulator"/>
</dbReference>
<dbReference type="GO" id="GO:0001228">
    <property type="term" value="F:DNA-binding transcription activator activity, RNA polymerase II-specific"/>
    <property type="evidence" value="ECO:0007669"/>
    <property type="project" value="TreeGrafter"/>
</dbReference>
<evidence type="ECO:0000259" key="3">
    <source>
        <dbReference type="PROSITE" id="PS50048"/>
    </source>
</evidence>
<sequence length="420" mass="47976">MTLTTTLPLVGGRDEKPQQTQKPRKKHAKLFHKKTRTGCQRCRARRVKCDEVKPICNNCTRLDLDCGYGHSAATKNSKPNSPASSTPPGGGDGVPDSDGLIQLAETKARRKLELELFYHYSIETGPSIGTEESSQYFLGPFMCRAALQSDSVLYAVCMLSALHKAHKSGFTEPHYMDHCSTYLNLTLHSHHEHVANLNADNVDFSCLTSSALRAYGYYRLQNRPLRPYTSPVEWLRMSNTSNILFRKAVALAEKRPESVSSKIMAEITQHLQEKWRLEYLNELIHLLRRQEPHELEEEWDEGVYTVYTRTLSCLGWAWKHRFDKDPPSGMSRRLYLFPMIVDHRFVSFVEEARPRALVILAHYFVLLAIHRSFWYVGDCGLREAAAIAAELPLEWQGMLIGPMEILKDPSKLCRVSEHES</sequence>
<dbReference type="SMART" id="SM00066">
    <property type="entry name" value="GAL4"/>
    <property type="match status" value="1"/>
</dbReference>
<dbReference type="InterPro" id="IPR036864">
    <property type="entry name" value="Zn2-C6_fun-type_DNA-bd_sf"/>
</dbReference>
<feature type="compositionally biased region" description="Basic residues" evidence="2">
    <location>
        <begin position="22"/>
        <end position="32"/>
    </location>
</feature>
<feature type="region of interest" description="Disordered" evidence="2">
    <location>
        <begin position="1"/>
        <end position="32"/>
    </location>
</feature>
<evidence type="ECO:0000256" key="1">
    <source>
        <dbReference type="ARBA" id="ARBA00023242"/>
    </source>
</evidence>
<feature type="domain" description="Zn(2)-C6 fungal-type" evidence="3">
    <location>
        <begin position="38"/>
        <end position="68"/>
    </location>
</feature>
<keyword evidence="1" id="KW-0539">Nucleus</keyword>
<dbReference type="InterPro" id="IPR001138">
    <property type="entry name" value="Zn2Cys6_DnaBD"/>
</dbReference>
<evidence type="ECO:0000313" key="4">
    <source>
        <dbReference type="EMBL" id="RFU80053.1"/>
    </source>
</evidence>
<dbReference type="PROSITE" id="PS50048">
    <property type="entry name" value="ZN2_CY6_FUNGAL_2"/>
    <property type="match status" value="1"/>
</dbReference>
<comment type="caution">
    <text evidence="4">The sequence shown here is derived from an EMBL/GenBank/DDBJ whole genome shotgun (WGS) entry which is preliminary data.</text>
</comment>
<dbReference type="Gene3D" id="4.10.240.10">
    <property type="entry name" value="Zn(2)-C6 fungal-type DNA-binding domain"/>
    <property type="match status" value="1"/>
</dbReference>
<dbReference type="OrthoDB" id="3546279at2759"/>
<dbReference type="CDD" id="cd00067">
    <property type="entry name" value="GAL4"/>
    <property type="match status" value="1"/>
</dbReference>
<dbReference type="SUPFAM" id="SSF57701">
    <property type="entry name" value="Zn2/Cys6 DNA-binding domain"/>
    <property type="match status" value="1"/>
</dbReference>
<dbReference type="STRING" id="490622.A0A395NVN3"/>
<name>A0A395NVN3_TRIAR</name>
<feature type="compositionally biased region" description="Polar residues" evidence="2">
    <location>
        <begin position="73"/>
        <end position="83"/>
    </location>
</feature>
<reference evidence="4 5" key="1">
    <citation type="journal article" date="2018" name="PLoS Pathog.">
        <title>Evolution of structural diversity of trichothecenes, a family of toxins produced by plant pathogenic and entomopathogenic fungi.</title>
        <authorList>
            <person name="Proctor R.H."/>
            <person name="McCormick S.P."/>
            <person name="Kim H.S."/>
            <person name="Cardoza R.E."/>
            <person name="Stanley A.M."/>
            <person name="Lindo L."/>
            <person name="Kelly A."/>
            <person name="Brown D.W."/>
            <person name="Lee T."/>
            <person name="Vaughan M.M."/>
            <person name="Alexander N.J."/>
            <person name="Busman M."/>
            <person name="Gutierrez S."/>
        </authorList>
    </citation>
    <scope>NUCLEOTIDE SEQUENCE [LARGE SCALE GENOMIC DNA]</scope>
    <source>
        <strain evidence="4 5">IBT 40837</strain>
    </source>
</reference>
<dbReference type="PROSITE" id="PS00463">
    <property type="entry name" value="ZN2_CY6_FUNGAL_1"/>
    <property type="match status" value="1"/>
</dbReference>